<dbReference type="STRING" id="563176.SAMN04488090_4493"/>
<dbReference type="SUPFAM" id="SSF54909">
    <property type="entry name" value="Dimeric alpha+beta barrel"/>
    <property type="match status" value="1"/>
</dbReference>
<dbReference type="EMBL" id="FNGS01000010">
    <property type="protein sequence ID" value="SDM89732.1"/>
    <property type="molecule type" value="Genomic_DNA"/>
</dbReference>
<dbReference type="Proteomes" id="UP000198901">
    <property type="component" value="Unassembled WGS sequence"/>
</dbReference>
<protein>
    <submittedName>
        <fullName evidence="2">Stress responsive A/B Barrel Domain</fullName>
    </submittedName>
</protein>
<dbReference type="AlphaFoldDB" id="A0A1G9WYW9"/>
<evidence type="ECO:0000259" key="1">
    <source>
        <dbReference type="PROSITE" id="PS51502"/>
    </source>
</evidence>
<accession>A0A1G9WYW9</accession>
<dbReference type="InterPro" id="IPR013097">
    <property type="entry name" value="Dabb"/>
</dbReference>
<organism evidence="2 3">
    <name type="scientific">Siphonobacter aquaeclarae</name>
    <dbReference type="NCBI Taxonomy" id="563176"/>
    <lineage>
        <taxon>Bacteria</taxon>
        <taxon>Pseudomonadati</taxon>
        <taxon>Bacteroidota</taxon>
        <taxon>Cytophagia</taxon>
        <taxon>Cytophagales</taxon>
        <taxon>Cytophagaceae</taxon>
        <taxon>Siphonobacter</taxon>
    </lineage>
</organism>
<gene>
    <name evidence="2" type="ORF">SAMN04488090_4493</name>
</gene>
<reference evidence="2 3" key="1">
    <citation type="submission" date="2016-10" db="EMBL/GenBank/DDBJ databases">
        <authorList>
            <person name="de Groot N.N."/>
        </authorList>
    </citation>
    <scope>NUCLEOTIDE SEQUENCE [LARGE SCALE GENOMIC DNA]</scope>
    <source>
        <strain evidence="2 3">DSM 21668</strain>
    </source>
</reference>
<dbReference type="RefSeq" id="WP_093208032.1">
    <property type="nucleotide sequence ID" value="NZ_FNGS01000010.1"/>
</dbReference>
<dbReference type="SMART" id="SM00886">
    <property type="entry name" value="Dabb"/>
    <property type="match status" value="1"/>
</dbReference>
<dbReference type="OrthoDB" id="7189263at2"/>
<name>A0A1G9WYW9_9BACT</name>
<dbReference type="Gene3D" id="3.30.70.100">
    <property type="match status" value="1"/>
</dbReference>
<feature type="domain" description="Stress-response A/B barrel" evidence="1">
    <location>
        <begin position="29"/>
        <end position="126"/>
    </location>
</feature>
<dbReference type="Pfam" id="PF07876">
    <property type="entry name" value="Dabb"/>
    <property type="match status" value="1"/>
</dbReference>
<dbReference type="InterPro" id="IPR011008">
    <property type="entry name" value="Dimeric_a/b-barrel"/>
</dbReference>
<evidence type="ECO:0000313" key="3">
    <source>
        <dbReference type="Proteomes" id="UP000198901"/>
    </source>
</evidence>
<evidence type="ECO:0000313" key="2">
    <source>
        <dbReference type="EMBL" id="SDM89732.1"/>
    </source>
</evidence>
<sequence>MDRRSFVKNAAAASVVATPLMEQETKFQFVHHVFFWLKNPDNKAEHDQLLQALRDLRKIPVIKHAHIGKPVVTEFDKAVTEGSYSFSVMLVFDSAKDEEAYLVHPLHKEFGKNNHHLWKKVVVYDSSLI</sequence>
<keyword evidence="3" id="KW-1185">Reference proteome</keyword>
<proteinExistence type="predicted"/>
<dbReference type="PROSITE" id="PS51502">
    <property type="entry name" value="S_R_A_B_BARREL"/>
    <property type="match status" value="1"/>
</dbReference>